<organism evidence="1">
    <name type="scientific">Anguilla anguilla</name>
    <name type="common">European freshwater eel</name>
    <name type="synonym">Muraena anguilla</name>
    <dbReference type="NCBI Taxonomy" id="7936"/>
    <lineage>
        <taxon>Eukaryota</taxon>
        <taxon>Metazoa</taxon>
        <taxon>Chordata</taxon>
        <taxon>Craniata</taxon>
        <taxon>Vertebrata</taxon>
        <taxon>Euteleostomi</taxon>
        <taxon>Actinopterygii</taxon>
        <taxon>Neopterygii</taxon>
        <taxon>Teleostei</taxon>
        <taxon>Anguilliformes</taxon>
        <taxon>Anguillidae</taxon>
        <taxon>Anguilla</taxon>
    </lineage>
</organism>
<dbReference type="AlphaFoldDB" id="A0A0E9WZY6"/>
<proteinExistence type="predicted"/>
<reference evidence="1" key="1">
    <citation type="submission" date="2014-11" db="EMBL/GenBank/DDBJ databases">
        <authorList>
            <person name="Amaro Gonzalez C."/>
        </authorList>
    </citation>
    <scope>NUCLEOTIDE SEQUENCE</scope>
</reference>
<dbReference type="EMBL" id="GBXM01012525">
    <property type="protein sequence ID" value="JAH96052.1"/>
    <property type="molecule type" value="Transcribed_RNA"/>
</dbReference>
<reference evidence="1" key="2">
    <citation type="journal article" date="2015" name="Fish Shellfish Immunol.">
        <title>Early steps in the European eel (Anguilla anguilla)-Vibrio vulnificus interaction in the gills: Role of the RtxA13 toxin.</title>
        <authorList>
            <person name="Callol A."/>
            <person name="Pajuelo D."/>
            <person name="Ebbesson L."/>
            <person name="Teles M."/>
            <person name="MacKenzie S."/>
            <person name="Amaro C."/>
        </authorList>
    </citation>
    <scope>NUCLEOTIDE SEQUENCE</scope>
</reference>
<sequence>MLEEFMDISGLGKRFLNVKVVLLFYREIDLYNGNLSSNNTEVQMVMNKKSLDFKRVIF</sequence>
<evidence type="ECO:0000313" key="1">
    <source>
        <dbReference type="EMBL" id="JAH96052.1"/>
    </source>
</evidence>
<protein>
    <submittedName>
        <fullName evidence="1">Uncharacterized protein</fullName>
    </submittedName>
</protein>
<accession>A0A0E9WZY6</accession>
<name>A0A0E9WZY6_ANGAN</name>